<keyword evidence="11 13" id="KW-0131">Cell cycle</keyword>
<evidence type="ECO:0000256" key="7">
    <source>
        <dbReference type="ARBA" id="ARBA00023054"/>
    </source>
</evidence>
<proteinExistence type="inferred from homology"/>
<dbReference type="InterPro" id="IPR006612">
    <property type="entry name" value="THAP_Znf"/>
</dbReference>
<dbReference type="Proteomes" id="UP001364617">
    <property type="component" value="Unassembled WGS sequence"/>
</dbReference>
<sequence length="146" mass="16598">MAETKNKCCCSVPQCSNSKQKQPYLSFHGYPLNEVQKMKWVIAIRRDEGPTFVIRRGSTYVCSQHFTADDYIPGSSRLKVGAIPSRFQWNNFNVLPQRLPSFERSRPGADARVQEQPVFTEDAPNESSHIDEHDYAARPPAGKHLC</sequence>
<keyword evidence="9 13" id="KW-0804">Transcription</keyword>
<evidence type="ECO:0000259" key="15">
    <source>
        <dbReference type="PROSITE" id="PS50950"/>
    </source>
</evidence>
<feature type="compositionally biased region" description="Basic and acidic residues" evidence="14">
    <location>
        <begin position="103"/>
        <end position="113"/>
    </location>
</feature>
<reference evidence="16 17" key="1">
    <citation type="submission" date="2024-02" db="EMBL/GenBank/DDBJ databases">
        <title>Chromosome-level genome assembly of the Eurasian Minnow (Phoxinus phoxinus).</title>
        <authorList>
            <person name="Oriowo T.O."/>
            <person name="Martin S."/>
            <person name="Stange M."/>
            <person name="Chrysostomakis Y."/>
            <person name="Brown T."/>
            <person name="Winkler S."/>
            <person name="Kukowka S."/>
            <person name="Myers E.W."/>
            <person name="Bohne A."/>
        </authorList>
    </citation>
    <scope>NUCLEOTIDE SEQUENCE [LARGE SCALE GENOMIC DNA]</scope>
    <source>
        <strain evidence="16">ZFMK-TIS-60720</strain>
        <tissue evidence="16">Whole Organism</tissue>
    </source>
</reference>
<keyword evidence="3" id="KW-0479">Metal-binding</keyword>
<feature type="region of interest" description="Disordered" evidence="14">
    <location>
        <begin position="103"/>
        <end position="146"/>
    </location>
</feature>
<keyword evidence="6 13" id="KW-0805">Transcription regulation</keyword>
<gene>
    <name evidence="16" type="ORF">R3I93_001336</name>
</gene>
<comment type="subcellular location">
    <subcellularLocation>
        <location evidence="1 13">Nucleus</location>
        <location evidence="1 13">Nucleoplasm</location>
    </subcellularLocation>
</comment>
<evidence type="ECO:0000256" key="13">
    <source>
        <dbReference type="RuleBase" id="RU369073"/>
    </source>
</evidence>
<name>A0AAN9DIZ8_9TELE</name>
<evidence type="ECO:0000256" key="9">
    <source>
        <dbReference type="ARBA" id="ARBA00023163"/>
    </source>
</evidence>
<dbReference type="SUPFAM" id="SSF57716">
    <property type="entry name" value="Glucocorticoid receptor-like (DNA-binding domain)"/>
    <property type="match status" value="1"/>
</dbReference>
<dbReference type="Pfam" id="PF05485">
    <property type="entry name" value="THAP"/>
    <property type="match status" value="1"/>
</dbReference>
<dbReference type="GO" id="GO:0001935">
    <property type="term" value="P:endothelial cell proliferation"/>
    <property type="evidence" value="ECO:0007669"/>
    <property type="project" value="UniProtKB-UniRule"/>
</dbReference>
<organism evidence="16 17">
    <name type="scientific">Phoxinus phoxinus</name>
    <name type="common">Eurasian minnow</name>
    <dbReference type="NCBI Taxonomy" id="58324"/>
    <lineage>
        <taxon>Eukaryota</taxon>
        <taxon>Metazoa</taxon>
        <taxon>Chordata</taxon>
        <taxon>Craniata</taxon>
        <taxon>Vertebrata</taxon>
        <taxon>Euteleostomi</taxon>
        <taxon>Actinopterygii</taxon>
        <taxon>Neopterygii</taxon>
        <taxon>Teleostei</taxon>
        <taxon>Ostariophysi</taxon>
        <taxon>Cypriniformes</taxon>
        <taxon>Leuciscidae</taxon>
        <taxon>Phoxininae</taxon>
        <taxon>Phoxinus</taxon>
    </lineage>
</organism>
<evidence type="ECO:0000256" key="6">
    <source>
        <dbReference type="ARBA" id="ARBA00023015"/>
    </source>
</evidence>
<keyword evidence="10 13" id="KW-0539">Nucleus</keyword>
<evidence type="ECO:0000313" key="16">
    <source>
        <dbReference type="EMBL" id="KAK7174122.1"/>
    </source>
</evidence>
<evidence type="ECO:0000256" key="3">
    <source>
        <dbReference type="ARBA" id="ARBA00022723"/>
    </source>
</evidence>
<dbReference type="GO" id="GO:0008270">
    <property type="term" value="F:zinc ion binding"/>
    <property type="evidence" value="ECO:0007669"/>
    <property type="project" value="UniProtKB-KW"/>
</dbReference>
<evidence type="ECO:0000256" key="8">
    <source>
        <dbReference type="ARBA" id="ARBA00023125"/>
    </source>
</evidence>
<dbReference type="AlphaFoldDB" id="A0AAN9DIZ8"/>
<accession>A0AAN9DIZ8</accession>
<keyword evidence="5" id="KW-0862">Zinc</keyword>
<comment type="function">
    <text evidence="13">DNA-binding transcription regulator that regulates endothelial cell proliferation and G1/S cell-cycle progression. Specifically binds the 5'-[AT]NTNN[GT]GGCA[AGT]-3' core DNA sequence and acts by modulating expression of pRB-E2F cell-cycle target genes.</text>
</comment>
<keyword evidence="7 13" id="KW-0175">Coiled coil</keyword>
<dbReference type="InterPro" id="IPR026516">
    <property type="entry name" value="THAP1/10"/>
</dbReference>
<dbReference type="SMART" id="SM00980">
    <property type="entry name" value="THAP"/>
    <property type="match status" value="1"/>
</dbReference>
<protein>
    <recommendedName>
        <fullName evidence="13">THAP domain-containing protein 1</fullName>
    </recommendedName>
</protein>
<evidence type="ECO:0000256" key="12">
    <source>
        <dbReference type="PROSITE-ProRule" id="PRU00309"/>
    </source>
</evidence>
<dbReference type="GO" id="GO:0003700">
    <property type="term" value="F:DNA-binding transcription factor activity"/>
    <property type="evidence" value="ECO:0007669"/>
    <property type="project" value="UniProtKB-UniRule"/>
</dbReference>
<comment type="caution">
    <text evidence="16">The sequence shown here is derived from an EMBL/GenBank/DDBJ whole genome shotgun (WGS) entry which is preliminary data.</text>
</comment>
<evidence type="ECO:0000256" key="10">
    <source>
        <dbReference type="ARBA" id="ARBA00023242"/>
    </source>
</evidence>
<dbReference type="PANTHER" id="PTHR46600">
    <property type="entry name" value="THAP DOMAIN-CONTAINING"/>
    <property type="match status" value="1"/>
</dbReference>
<comment type="similarity">
    <text evidence="2 13">Belongs to the THAP1 family.</text>
</comment>
<evidence type="ECO:0000256" key="1">
    <source>
        <dbReference type="ARBA" id="ARBA00004642"/>
    </source>
</evidence>
<evidence type="ECO:0000256" key="5">
    <source>
        <dbReference type="ARBA" id="ARBA00022833"/>
    </source>
</evidence>
<dbReference type="EMBL" id="JAYKXH010000002">
    <property type="protein sequence ID" value="KAK7174122.1"/>
    <property type="molecule type" value="Genomic_DNA"/>
</dbReference>
<evidence type="ECO:0000256" key="11">
    <source>
        <dbReference type="ARBA" id="ARBA00023306"/>
    </source>
</evidence>
<dbReference type="PROSITE" id="PS50950">
    <property type="entry name" value="ZF_THAP"/>
    <property type="match status" value="1"/>
</dbReference>
<evidence type="ECO:0000256" key="2">
    <source>
        <dbReference type="ARBA" id="ARBA00006177"/>
    </source>
</evidence>
<feature type="domain" description="THAP-type" evidence="15">
    <location>
        <begin position="1"/>
        <end position="87"/>
    </location>
</feature>
<dbReference type="GO" id="GO:0043565">
    <property type="term" value="F:sequence-specific DNA binding"/>
    <property type="evidence" value="ECO:0007669"/>
    <property type="project" value="UniProtKB-UniRule"/>
</dbReference>
<dbReference type="GO" id="GO:0005654">
    <property type="term" value="C:nucleoplasm"/>
    <property type="evidence" value="ECO:0007669"/>
    <property type="project" value="UniProtKB-SubCell"/>
</dbReference>
<keyword evidence="4 12" id="KW-0863">Zinc-finger</keyword>
<evidence type="ECO:0000256" key="4">
    <source>
        <dbReference type="ARBA" id="ARBA00022771"/>
    </source>
</evidence>
<keyword evidence="8 12" id="KW-0238">DNA-binding</keyword>
<evidence type="ECO:0000256" key="14">
    <source>
        <dbReference type="SAM" id="MobiDB-lite"/>
    </source>
</evidence>
<evidence type="ECO:0000313" key="17">
    <source>
        <dbReference type="Proteomes" id="UP001364617"/>
    </source>
</evidence>
<keyword evidence="17" id="KW-1185">Reference proteome</keyword>
<dbReference type="PANTHER" id="PTHR46600:SF1">
    <property type="entry name" value="THAP DOMAIN-CONTAINING PROTEIN 1"/>
    <property type="match status" value="1"/>
</dbReference>